<keyword evidence="2" id="KW-0472">Membrane</keyword>
<feature type="compositionally biased region" description="Low complexity" evidence="1">
    <location>
        <begin position="457"/>
        <end position="467"/>
    </location>
</feature>
<reference evidence="3" key="1">
    <citation type="submission" date="2023-06" db="EMBL/GenBank/DDBJ databases">
        <authorList>
            <consortium name="Lawrence Berkeley National Laboratory"/>
            <person name="Ahrendt S."/>
            <person name="Sahu N."/>
            <person name="Indic B."/>
            <person name="Wong-Bajracharya J."/>
            <person name="Merenyi Z."/>
            <person name="Ke H.-M."/>
            <person name="Monk M."/>
            <person name="Kocsube S."/>
            <person name="Drula E."/>
            <person name="Lipzen A."/>
            <person name="Balint B."/>
            <person name="Henrissat B."/>
            <person name="Andreopoulos B."/>
            <person name="Martin F.M."/>
            <person name="Harder C.B."/>
            <person name="Rigling D."/>
            <person name="Ford K.L."/>
            <person name="Foster G.D."/>
            <person name="Pangilinan J."/>
            <person name="Papanicolaou A."/>
            <person name="Barry K."/>
            <person name="LaButti K."/>
            <person name="Viragh M."/>
            <person name="Koriabine M."/>
            <person name="Yan M."/>
            <person name="Riley R."/>
            <person name="Champramary S."/>
            <person name="Plett K.L."/>
            <person name="Tsai I.J."/>
            <person name="Slot J."/>
            <person name="Sipos G."/>
            <person name="Plett J."/>
            <person name="Nagy L.G."/>
            <person name="Grigoriev I.V."/>
        </authorList>
    </citation>
    <scope>NUCLEOTIDE SEQUENCE</scope>
    <source>
        <strain evidence="3">CCBAS 213</strain>
    </source>
</reference>
<comment type="caution">
    <text evidence="3">The sequence shown here is derived from an EMBL/GenBank/DDBJ whole genome shotgun (WGS) entry which is preliminary data.</text>
</comment>
<evidence type="ECO:0000256" key="1">
    <source>
        <dbReference type="SAM" id="MobiDB-lite"/>
    </source>
</evidence>
<evidence type="ECO:0000313" key="3">
    <source>
        <dbReference type="EMBL" id="KAK0458720.1"/>
    </source>
</evidence>
<accession>A0AA39N650</accession>
<sequence length="553" mass="62668">MEDGNSEQNRMLQVILRSHQLGHSIPCPRKQLALSFVECDVQHLLAQISVRLPFYCNPTSLIRTSHCNIQPQPSRKWMYPSVGRTDGEYLECNQSIWTSSNQPGIADSQQLPSHLAALVAVLANTTLLKRKLLHMHCPSRGIMNGIATLSVVGAVAVMPTVVITQNAVVEKSFAPNLNDHGVEVDLRLQNKAPTPDDWKRSLNKIWRKLAARLDNQSSLSFTAKTYAYAVDSQTADAAAAISKALEPFNSLQSRGDYIATQIYHQMRCTDLWREATNITAEVKEVVDLLQDLLCSALSGFSVVDQSIIWPFLGFWVRVCVVTRWVLFESNVPSQNYFATLFSGLCMEDNDDINVWGLRPRPRRKPSPIIDARMQHTLEEHLEIYLRSIHDEQMDYFWTWFMDMWAKVYPQSFTASWEKGYVASYERLESRLDMMGGYDAKEELDRFYRLAAMESASDSDSSAPSEMATSHTASSTLPSDVLGADDGYDEHASDTTQRVQKQRAGWDLRRKAVSRVFAWHALVWVNGTDPTSEWERLDVDAWVEATEYDQLDAP</sequence>
<evidence type="ECO:0000313" key="4">
    <source>
        <dbReference type="Proteomes" id="UP001175211"/>
    </source>
</evidence>
<dbReference type="AlphaFoldDB" id="A0AA39N650"/>
<organism evidence="3 4">
    <name type="scientific">Armillaria tabescens</name>
    <name type="common">Ringless honey mushroom</name>
    <name type="synonym">Agaricus tabescens</name>
    <dbReference type="NCBI Taxonomy" id="1929756"/>
    <lineage>
        <taxon>Eukaryota</taxon>
        <taxon>Fungi</taxon>
        <taxon>Dikarya</taxon>
        <taxon>Basidiomycota</taxon>
        <taxon>Agaricomycotina</taxon>
        <taxon>Agaricomycetes</taxon>
        <taxon>Agaricomycetidae</taxon>
        <taxon>Agaricales</taxon>
        <taxon>Marasmiineae</taxon>
        <taxon>Physalacriaceae</taxon>
        <taxon>Desarmillaria</taxon>
    </lineage>
</organism>
<proteinExistence type="predicted"/>
<feature type="transmembrane region" description="Helical" evidence="2">
    <location>
        <begin position="141"/>
        <end position="163"/>
    </location>
</feature>
<dbReference type="GeneID" id="85353122"/>
<name>A0AA39N650_ARMTA</name>
<keyword evidence="4" id="KW-1185">Reference proteome</keyword>
<feature type="region of interest" description="Disordered" evidence="1">
    <location>
        <begin position="457"/>
        <end position="500"/>
    </location>
</feature>
<protein>
    <submittedName>
        <fullName evidence="3">Uncharacterized protein</fullName>
    </submittedName>
</protein>
<dbReference type="Proteomes" id="UP001175211">
    <property type="component" value="Unassembled WGS sequence"/>
</dbReference>
<dbReference type="EMBL" id="JAUEPS010000016">
    <property type="protein sequence ID" value="KAK0458720.1"/>
    <property type="molecule type" value="Genomic_DNA"/>
</dbReference>
<evidence type="ECO:0000256" key="2">
    <source>
        <dbReference type="SAM" id="Phobius"/>
    </source>
</evidence>
<dbReference type="RefSeq" id="XP_060330970.1">
    <property type="nucleotide sequence ID" value="XM_060469574.1"/>
</dbReference>
<gene>
    <name evidence="3" type="ORF">EV420DRAFT_1479416</name>
</gene>
<keyword evidence="2" id="KW-1133">Transmembrane helix</keyword>
<feature type="compositionally biased region" description="Polar residues" evidence="1">
    <location>
        <begin position="468"/>
        <end position="477"/>
    </location>
</feature>
<keyword evidence="2" id="KW-0812">Transmembrane</keyword>